<proteinExistence type="predicted"/>
<accession>A0A6C0I029</accession>
<sequence length="294" mass="35170">MNNKILIFDAIGGLSDQKKNIISAIQFCNKHNFKFTFNQSTCRPKENPTIYRKYDIDNLFDINVFSIYDNFINYNEIKNKINDNNTYDFFTDKINGKLYNSDYKNYLNDIKNNICNIISNCEKEYIIIGGGCWSYIDYKYNEYMIHDFIQPSKKIMDKYNEINEKINCSEYNFIHYRYEKDWENFLLKQNKPFICPLLDTLIKNIPFKKKMPIYICTSCIETLYDKKLMLKPLSEYSNILYKNEKDFADFNYDECGYVDYLIGKNAEEIYGFSHSGFSKNLNNLKKTNNYYDTV</sequence>
<reference evidence="1" key="1">
    <citation type="journal article" date="2020" name="Nature">
        <title>Giant virus diversity and host interactions through global metagenomics.</title>
        <authorList>
            <person name="Schulz F."/>
            <person name="Roux S."/>
            <person name="Paez-Espino D."/>
            <person name="Jungbluth S."/>
            <person name="Walsh D.A."/>
            <person name="Denef V.J."/>
            <person name="McMahon K.D."/>
            <person name="Konstantinidis K.T."/>
            <person name="Eloe-Fadrosh E.A."/>
            <person name="Kyrpides N.C."/>
            <person name="Woyke T."/>
        </authorList>
    </citation>
    <scope>NUCLEOTIDE SEQUENCE</scope>
    <source>
        <strain evidence="1">GVMAG-M-3300023184-182</strain>
    </source>
</reference>
<evidence type="ECO:0000313" key="1">
    <source>
        <dbReference type="EMBL" id="QHT85766.1"/>
    </source>
</evidence>
<organism evidence="1">
    <name type="scientific">viral metagenome</name>
    <dbReference type="NCBI Taxonomy" id="1070528"/>
    <lineage>
        <taxon>unclassified sequences</taxon>
        <taxon>metagenomes</taxon>
        <taxon>organismal metagenomes</taxon>
    </lineage>
</organism>
<name>A0A6C0I029_9ZZZZ</name>
<dbReference type="AlphaFoldDB" id="A0A6C0I029"/>
<evidence type="ECO:0008006" key="2">
    <source>
        <dbReference type="Google" id="ProtNLM"/>
    </source>
</evidence>
<dbReference type="EMBL" id="MN740044">
    <property type="protein sequence ID" value="QHT85766.1"/>
    <property type="molecule type" value="Genomic_DNA"/>
</dbReference>
<protein>
    <recommendedName>
        <fullName evidence="2">Polysaccharide pyruvyl transferase domain-containing protein</fullName>
    </recommendedName>
</protein>